<keyword evidence="4 10" id="KW-0812">Transmembrane</keyword>
<evidence type="ECO:0000256" key="6">
    <source>
        <dbReference type="ARBA" id="ARBA00023065"/>
    </source>
</evidence>
<keyword evidence="7 10" id="KW-0472">Membrane</keyword>
<evidence type="ECO:0000256" key="8">
    <source>
        <dbReference type="ARBA" id="ARBA00023303"/>
    </source>
</evidence>
<evidence type="ECO:0000313" key="11">
    <source>
        <dbReference type="EMBL" id="CAH3118725.1"/>
    </source>
</evidence>
<sequence length="413" mass="48047">MGKKKKKTLFCKFRTFLNGYKLPAGNPFRLSTAFNFIQNNNKTLRNLIVAISTYQLQQLLNAKAFHCPDKNYQQYGFTFLFAPVLVLFCLNLLVVGEIWNFTSRMFVKRYIRRGDIVARVLPSLLKACVGPAVWLIVAFREEDYYICAKLGPFTPIHNQTVLTDQQIFERKRKIEHCKSEAQVLAWIIFGGLVTLGTALVVWKNCYFKDNLLMENHYSFERREALSAKIAFIKHIGGKLCEDADIDDDPMTAEYGTEQDRVTLYHNGVPEMIGRKTVEKLFQGYNGKNWAVGDKWHYIKAYKAFKEMYPRISTGSPLDPWRVVRGDIDGTQKTYRFFFASNCCRNSNAADRELEPLYAELELGDPQVQQQENHREMKQPQKTKREAGRKWEGGFETTKIRDEKHYKYNNNNNI</sequence>
<feature type="transmembrane region" description="Helical" evidence="10">
    <location>
        <begin position="116"/>
        <end position="139"/>
    </location>
</feature>
<gene>
    <name evidence="11" type="ORF">PLOB_00026852</name>
</gene>
<dbReference type="PANTHER" id="PTHR32261">
    <property type="entry name" value="CALCIUM HOMEOSTASIS MODULATOR PROTEIN"/>
    <property type="match status" value="1"/>
</dbReference>
<comment type="similarity">
    <text evidence="2">Belongs to the CALHM family.</text>
</comment>
<reference evidence="11 12" key="1">
    <citation type="submission" date="2022-05" db="EMBL/GenBank/DDBJ databases">
        <authorList>
            <consortium name="Genoscope - CEA"/>
            <person name="William W."/>
        </authorList>
    </citation>
    <scope>NUCLEOTIDE SEQUENCE [LARGE SCALE GENOMIC DNA]</scope>
</reference>
<organism evidence="11 12">
    <name type="scientific">Porites lobata</name>
    <dbReference type="NCBI Taxonomy" id="104759"/>
    <lineage>
        <taxon>Eukaryota</taxon>
        <taxon>Metazoa</taxon>
        <taxon>Cnidaria</taxon>
        <taxon>Anthozoa</taxon>
        <taxon>Hexacorallia</taxon>
        <taxon>Scleractinia</taxon>
        <taxon>Fungiina</taxon>
        <taxon>Poritidae</taxon>
        <taxon>Porites</taxon>
    </lineage>
</organism>
<name>A0ABN8NSF1_9CNID</name>
<dbReference type="InterPro" id="IPR029569">
    <property type="entry name" value="CALHM"/>
</dbReference>
<dbReference type="PANTHER" id="PTHR32261:SF1">
    <property type="entry name" value="CALCIUM HOMEOSTASIS MODULATOR PROTEIN"/>
    <property type="match status" value="1"/>
</dbReference>
<dbReference type="Pfam" id="PF14798">
    <property type="entry name" value="Ca_hom_mod"/>
    <property type="match status" value="1"/>
</dbReference>
<feature type="compositionally biased region" description="Basic and acidic residues" evidence="9">
    <location>
        <begin position="371"/>
        <end position="393"/>
    </location>
</feature>
<comment type="caution">
    <text evidence="11">The sequence shown here is derived from an EMBL/GenBank/DDBJ whole genome shotgun (WGS) entry which is preliminary data.</text>
</comment>
<accession>A0ABN8NSF1</accession>
<feature type="transmembrane region" description="Helical" evidence="10">
    <location>
        <begin position="75"/>
        <end position="96"/>
    </location>
</feature>
<evidence type="ECO:0000313" key="12">
    <source>
        <dbReference type="Proteomes" id="UP001159405"/>
    </source>
</evidence>
<keyword evidence="12" id="KW-1185">Reference proteome</keyword>
<keyword evidence="8" id="KW-0407">Ion channel</keyword>
<dbReference type="Proteomes" id="UP001159405">
    <property type="component" value="Unassembled WGS sequence"/>
</dbReference>
<evidence type="ECO:0000256" key="10">
    <source>
        <dbReference type="SAM" id="Phobius"/>
    </source>
</evidence>
<evidence type="ECO:0000256" key="3">
    <source>
        <dbReference type="ARBA" id="ARBA00022448"/>
    </source>
</evidence>
<feature type="region of interest" description="Disordered" evidence="9">
    <location>
        <begin position="364"/>
        <end position="393"/>
    </location>
</feature>
<protein>
    <submittedName>
        <fullName evidence="11">Uncharacterized protein</fullName>
    </submittedName>
</protein>
<evidence type="ECO:0000256" key="9">
    <source>
        <dbReference type="SAM" id="MobiDB-lite"/>
    </source>
</evidence>
<feature type="transmembrane region" description="Helical" evidence="10">
    <location>
        <begin position="183"/>
        <end position="202"/>
    </location>
</feature>
<keyword evidence="6" id="KW-0406">Ion transport</keyword>
<comment type="subcellular location">
    <subcellularLocation>
        <location evidence="1">Membrane</location>
        <topology evidence="1">Multi-pass membrane protein</topology>
    </subcellularLocation>
</comment>
<keyword evidence="3" id="KW-0813">Transport</keyword>
<keyword evidence="5 10" id="KW-1133">Transmembrane helix</keyword>
<evidence type="ECO:0000256" key="2">
    <source>
        <dbReference type="ARBA" id="ARBA00008497"/>
    </source>
</evidence>
<evidence type="ECO:0000256" key="4">
    <source>
        <dbReference type="ARBA" id="ARBA00022692"/>
    </source>
</evidence>
<evidence type="ECO:0000256" key="7">
    <source>
        <dbReference type="ARBA" id="ARBA00023136"/>
    </source>
</evidence>
<proteinExistence type="inferred from homology"/>
<evidence type="ECO:0000256" key="1">
    <source>
        <dbReference type="ARBA" id="ARBA00004141"/>
    </source>
</evidence>
<dbReference type="EMBL" id="CALNXK010000032">
    <property type="protein sequence ID" value="CAH3118725.1"/>
    <property type="molecule type" value="Genomic_DNA"/>
</dbReference>
<evidence type="ECO:0000256" key="5">
    <source>
        <dbReference type="ARBA" id="ARBA00022989"/>
    </source>
</evidence>